<evidence type="ECO:0000256" key="2">
    <source>
        <dbReference type="ARBA" id="ARBA00023002"/>
    </source>
</evidence>
<evidence type="ECO:0000256" key="3">
    <source>
        <dbReference type="ARBA" id="ARBA00038968"/>
    </source>
</evidence>
<evidence type="ECO:0000256" key="6">
    <source>
        <dbReference type="ARBA" id="ARBA00041812"/>
    </source>
</evidence>
<sequence>MDVKDKVVIVTGGARGIGYAIVEHFLKNGAQYVGVFDLFERDDDRVTNSFSKLAGTFEESRFEYYRCDVTDDKQFRDNYMKVFKLKNYVDVLVNNAGVADENNYARMIDINYTAVVRGTLIAIEHMRLDKGHKGGVVVNIASFLGLVNASLAPVYNGTKHAVVSFTRSMKSHFDKLGVRVNAVCPGMTVTDMIEPSTMRKNVFEFVTDEMVHEPLSIYQQKPDNVAFAVVEIVLKGKPGDVWLAQNDEPYVNTGEETDLNKLRVPF</sequence>
<comment type="catalytic activity">
    <reaction evidence="14">
        <text>resolvin D1 + NAD(+) = 17-oxoresolvin D1 + NADH + H(+)</text>
        <dbReference type="Rhea" id="RHEA:50128"/>
        <dbReference type="ChEBI" id="CHEBI:15378"/>
        <dbReference type="ChEBI" id="CHEBI:57540"/>
        <dbReference type="ChEBI" id="CHEBI:57945"/>
        <dbReference type="ChEBI" id="CHEBI:132079"/>
        <dbReference type="ChEBI" id="CHEBI:132081"/>
    </reaction>
    <physiologicalReaction direction="left-to-right" evidence="14">
        <dbReference type="Rhea" id="RHEA:50129"/>
    </physiologicalReaction>
</comment>
<dbReference type="InterPro" id="IPR002347">
    <property type="entry name" value="SDR_fam"/>
</dbReference>
<evidence type="ECO:0000256" key="16">
    <source>
        <dbReference type="ARBA" id="ARBA00048535"/>
    </source>
</evidence>
<comment type="caution">
    <text evidence="23">The sequence shown here is derived from an EMBL/GenBank/DDBJ whole genome shotgun (WGS) entry which is preliminary data.</text>
</comment>
<comment type="function">
    <text evidence="8">Catalyzes the NAD-dependent dehydrogenation (oxidation) of a broad array of hydroxylated polyunsaturated fatty acids (mainly eicosanoids and docosanoids, including prostaglandins, lipoxins and resolvins), yielding their corresponding keto (oxo) metabolites. Decreases the levels of the pro-proliferative prostaglandins such as prostaglandin E2 (whose activity is increased in cancer because of an increase in the expression of cyclooxygenase 2) and generates oxo-fatty acid products that can profoundly influence cell function by abrogating pro-inflammatory cytokine expression. Converts resolvins E1, D1 and D2 to their oxo products, which represents a mode of resolvin inactivation. Resolvin E1 plays important roles during the resolution phase of acute inflammation, while resolvins D1 and D2 have a unique role in obesity-induced adipose inflammation.</text>
</comment>
<dbReference type="PANTHER" id="PTHR44229:SF4">
    <property type="entry name" value="15-HYDROXYPROSTAGLANDIN DEHYDROGENASE [NAD(+)]"/>
    <property type="match status" value="1"/>
</dbReference>
<protein>
    <recommendedName>
        <fullName evidence="5">15-hydroxyprostaglandin dehydrogenase [NAD(+)]</fullName>
        <ecNumber evidence="3">1.1.1.141</ecNumber>
        <ecNumber evidence="4">1.1.1.232</ecNumber>
    </recommendedName>
    <alternativeName>
        <fullName evidence="7">Eicosanoid/docosanoid dehydrogenase [NAD(+)]</fullName>
    </alternativeName>
    <alternativeName>
        <fullName evidence="6">Prostaglandin dehydrogenase 1</fullName>
    </alternativeName>
</protein>
<evidence type="ECO:0000256" key="4">
    <source>
        <dbReference type="ARBA" id="ARBA00039060"/>
    </source>
</evidence>
<comment type="similarity">
    <text evidence="1 22">Belongs to the short-chain dehydrogenases/reductases (SDR) family.</text>
</comment>
<evidence type="ECO:0000256" key="5">
    <source>
        <dbReference type="ARBA" id="ARBA00040276"/>
    </source>
</evidence>
<evidence type="ECO:0000256" key="12">
    <source>
        <dbReference type="ARBA" id="ARBA00048140"/>
    </source>
</evidence>
<evidence type="ECO:0000256" key="19">
    <source>
        <dbReference type="ARBA" id="ARBA00048921"/>
    </source>
</evidence>
<comment type="catalytic activity">
    <reaction evidence="18">
        <text>prostaglandin E2 + NAD(+) = 15-oxoprostaglandin E2 + NADH + H(+)</text>
        <dbReference type="Rhea" id="RHEA:11876"/>
        <dbReference type="ChEBI" id="CHEBI:15378"/>
        <dbReference type="ChEBI" id="CHEBI:57400"/>
        <dbReference type="ChEBI" id="CHEBI:57540"/>
        <dbReference type="ChEBI" id="CHEBI:57945"/>
        <dbReference type="ChEBI" id="CHEBI:606564"/>
        <dbReference type="EC" id="1.1.1.141"/>
    </reaction>
    <physiologicalReaction direction="left-to-right" evidence="18">
        <dbReference type="Rhea" id="RHEA:11877"/>
    </physiologicalReaction>
</comment>
<dbReference type="PRINTS" id="PR00080">
    <property type="entry name" value="SDRFAMILY"/>
</dbReference>
<dbReference type="SUPFAM" id="SSF51735">
    <property type="entry name" value="NAD(P)-binding Rossmann-fold domains"/>
    <property type="match status" value="1"/>
</dbReference>
<dbReference type="PANTHER" id="PTHR44229">
    <property type="entry name" value="15-HYDROXYPROSTAGLANDIN DEHYDROGENASE [NAD(+)]"/>
    <property type="match status" value="1"/>
</dbReference>
<evidence type="ECO:0000256" key="18">
    <source>
        <dbReference type="ARBA" id="ARBA00048739"/>
    </source>
</evidence>
<dbReference type="Pfam" id="PF00106">
    <property type="entry name" value="adh_short"/>
    <property type="match status" value="1"/>
</dbReference>
<comment type="catalytic activity">
    <reaction evidence="10">
        <text>resolvin D1 + NAD(+) = 8-oxoresolvin D1 + NADH + H(+)</text>
        <dbReference type="Rhea" id="RHEA:50124"/>
        <dbReference type="ChEBI" id="CHEBI:15378"/>
        <dbReference type="ChEBI" id="CHEBI:57540"/>
        <dbReference type="ChEBI" id="CHEBI:57945"/>
        <dbReference type="ChEBI" id="CHEBI:132079"/>
        <dbReference type="ChEBI" id="CHEBI:132080"/>
    </reaction>
    <physiologicalReaction direction="left-to-right" evidence="10">
        <dbReference type="Rhea" id="RHEA:50125"/>
    </physiologicalReaction>
</comment>
<evidence type="ECO:0000256" key="22">
    <source>
        <dbReference type="RuleBase" id="RU000363"/>
    </source>
</evidence>
<evidence type="ECO:0000256" key="17">
    <source>
        <dbReference type="ARBA" id="ARBA00048611"/>
    </source>
</evidence>
<dbReference type="EC" id="1.1.1.232" evidence="4"/>
<comment type="catalytic activity">
    <reaction evidence="12">
        <text>15-oxo-(5S,6R)-dihydroxy-(7E,9E,11Z)-eicosatrienoate + NADH + H(+) = (5S,6R,15S)-trihydroxy-(7E,9E,11Z)-eicosatrienoate + NAD(+)</text>
        <dbReference type="Rhea" id="RHEA:41596"/>
        <dbReference type="ChEBI" id="CHEBI:15378"/>
        <dbReference type="ChEBI" id="CHEBI:57540"/>
        <dbReference type="ChEBI" id="CHEBI:57945"/>
        <dbReference type="ChEBI" id="CHEBI:78325"/>
        <dbReference type="ChEBI" id="CHEBI:78329"/>
    </reaction>
    <physiologicalReaction direction="left-to-right" evidence="12">
        <dbReference type="Rhea" id="RHEA:41597"/>
    </physiologicalReaction>
</comment>
<evidence type="ECO:0000256" key="14">
    <source>
        <dbReference type="ARBA" id="ARBA00048170"/>
    </source>
</evidence>
<dbReference type="GO" id="GO:0047034">
    <property type="term" value="F:15-hydroxyicosatetraenoate dehydrogenase activity"/>
    <property type="evidence" value="ECO:0007669"/>
    <property type="project" value="UniProtKB-EC"/>
</dbReference>
<evidence type="ECO:0000256" key="13">
    <source>
        <dbReference type="ARBA" id="ARBA00048144"/>
    </source>
</evidence>
<evidence type="ECO:0000256" key="7">
    <source>
        <dbReference type="ARBA" id="ARBA00042026"/>
    </source>
</evidence>
<proteinExistence type="inferred from homology"/>
<evidence type="ECO:0000256" key="1">
    <source>
        <dbReference type="ARBA" id="ARBA00006484"/>
    </source>
</evidence>
<dbReference type="GO" id="GO:0016404">
    <property type="term" value="F:15-hydroxyprostaglandin dehydrogenase (NAD+) activity"/>
    <property type="evidence" value="ECO:0007669"/>
    <property type="project" value="UniProtKB-EC"/>
</dbReference>
<name>A0ABD2WUZ9_9HYME</name>
<evidence type="ECO:0000256" key="10">
    <source>
        <dbReference type="ARBA" id="ARBA00047672"/>
    </source>
</evidence>
<gene>
    <name evidence="23" type="ORF">TKK_009396</name>
</gene>
<organism evidence="23 24">
    <name type="scientific">Trichogramma kaykai</name>
    <dbReference type="NCBI Taxonomy" id="54128"/>
    <lineage>
        <taxon>Eukaryota</taxon>
        <taxon>Metazoa</taxon>
        <taxon>Ecdysozoa</taxon>
        <taxon>Arthropoda</taxon>
        <taxon>Hexapoda</taxon>
        <taxon>Insecta</taxon>
        <taxon>Pterygota</taxon>
        <taxon>Neoptera</taxon>
        <taxon>Endopterygota</taxon>
        <taxon>Hymenoptera</taxon>
        <taxon>Apocrita</taxon>
        <taxon>Proctotrupomorpha</taxon>
        <taxon>Chalcidoidea</taxon>
        <taxon>Trichogrammatidae</taxon>
        <taxon>Trichogramma</taxon>
    </lineage>
</organism>
<dbReference type="AlphaFoldDB" id="A0ABD2WUZ9"/>
<dbReference type="Proteomes" id="UP001627154">
    <property type="component" value="Unassembled WGS sequence"/>
</dbReference>
<dbReference type="EC" id="1.1.1.141" evidence="3"/>
<evidence type="ECO:0000313" key="23">
    <source>
        <dbReference type="EMBL" id="KAL3396823.1"/>
    </source>
</evidence>
<evidence type="ECO:0000256" key="15">
    <source>
        <dbReference type="ARBA" id="ARBA00048393"/>
    </source>
</evidence>
<evidence type="ECO:0000256" key="11">
    <source>
        <dbReference type="ARBA" id="ARBA00048008"/>
    </source>
</evidence>
<dbReference type="PRINTS" id="PR00081">
    <property type="entry name" value="GDHRDH"/>
</dbReference>
<comment type="catalytic activity">
    <reaction evidence="11">
        <text>14-hydroxy-(4Z,7Z,10Z,12E,16Z,19Z)-docosahexaenoate + NAD(+) = 14-oxo-(4Z,7Z,10Z,12E,16Z,19Z)-docosahexaenoate + NADH + H(+)</text>
        <dbReference type="Rhea" id="RHEA:48952"/>
        <dbReference type="ChEBI" id="CHEBI:15378"/>
        <dbReference type="ChEBI" id="CHEBI:57540"/>
        <dbReference type="ChEBI" id="CHEBI:57945"/>
        <dbReference type="ChEBI" id="CHEBI:90866"/>
        <dbReference type="ChEBI" id="CHEBI:90867"/>
    </reaction>
    <physiologicalReaction direction="left-to-right" evidence="11">
        <dbReference type="Rhea" id="RHEA:48953"/>
    </physiologicalReaction>
</comment>
<evidence type="ECO:0000313" key="24">
    <source>
        <dbReference type="Proteomes" id="UP001627154"/>
    </source>
</evidence>
<evidence type="ECO:0000256" key="21">
    <source>
        <dbReference type="ARBA" id="ARBA00049188"/>
    </source>
</evidence>
<comment type="catalytic activity">
    <reaction evidence="20">
        <text>(15S)-hydroxy-(5Z,8Z,11Z,13E)-eicosatetraenoate + NAD(+) = 15-oxo-(5Z,8Z,11Z,13E)-eicosatetraenoate + NADH + H(+)</text>
        <dbReference type="Rhea" id="RHEA:23260"/>
        <dbReference type="ChEBI" id="CHEBI:15378"/>
        <dbReference type="ChEBI" id="CHEBI:57409"/>
        <dbReference type="ChEBI" id="CHEBI:57410"/>
        <dbReference type="ChEBI" id="CHEBI:57540"/>
        <dbReference type="ChEBI" id="CHEBI:57945"/>
        <dbReference type="EC" id="1.1.1.232"/>
    </reaction>
    <physiologicalReaction direction="left-to-right" evidence="20">
        <dbReference type="Rhea" id="RHEA:23261"/>
    </physiologicalReaction>
</comment>
<comment type="catalytic activity">
    <reaction evidence="15">
        <text>resolvin D2 + NAD(+) = 7-oxoresolvin D2 + NADH + H(+)</text>
        <dbReference type="Rhea" id="RHEA:53584"/>
        <dbReference type="ChEBI" id="CHEBI:15378"/>
        <dbReference type="ChEBI" id="CHEBI:57540"/>
        <dbReference type="ChEBI" id="CHEBI:57945"/>
        <dbReference type="ChEBI" id="CHEBI:133367"/>
        <dbReference type="ChEBI" id="CHEBI:137497"/>
    </reaction>
    <physiologicalReaction direction="left-to-right" evidence="15">
        <dbReference type="Rhea" id="RHEA:53585"/>
    </physiologicalReaction>
</comment>
<dbReference type="InterPro" id="IPR036291">
    <property type="entry name" value="NAD(P)-bd_dom_sf"/>
</dbReference>
<comment type="catalytic activity">
    <reaction evidence="19">
        <text>resolvin D2 + NAD(+) = 16-oxoresolvin D2 + NADH + H(+)</text>
        <dbReference type="Rhea" id="RHEA:53588"/>
        <dbReference type="ChEBI" id="CHEBI:15378"/>
        <dbReference type="ChEBI" id="CHEBI:57540"/>
        <dbReference type="ChEBI" id="CHEBI:57945"/>
        <dbReference type="ChEBI" id="CHEBI:133367"/>
        <dbReference type="ChEBI" id="CHEBI:137498"/>
    </reaction>
    <physiologicalReaction direction="left-to-right" evidence="19">
        <dbReference type="Rhea" id="RHEA:53589"/>
    </physiologicalReaction>
</comment>
<comment type="catalytic activity">
    <reaction evidence="13">
        <text>(11R)-hydroxy-(5Z,8Z,12E,14Z)-eicosatetraenoate + NAD(+) = 11-oxo-(5Z,8Z,12E,14Z)-eicosatetraenoate + NADH + H(+)</text>
        <dbReference type="Rhea" id="RHEA:48640"/>
        <dbReference type="ChEBI" id="CHEBI:15378"/>
        <dbReference type="ChEBI" id="CHEBI:57540"/>
        <dbReference type="ChEBI" id="CHEBI:57945"/>
        <dbReference type="ChEBI" id="CHEBI:78836"/>
        <dbReference type="ChEBI" id="CHEBI:90697"/>
    </reaction>
    <physiologicalReaction direction="left-to-right" evidence="13">
        <dbReference type="Rhea" id="RHEA:48641"/>
    </physiologicalReaction>
</comment>
<evidence type="ECO:0000256" key="9">
    <source>
        <dbReference type="ARBA" id="ARBA00047325"/>
    </source>
</evidence>
<dbReference type="Gene3D" id="3.40.50.720">
    <property type="entry name" value="NAD(P)-binding Rossmann-like Domain"/>
    <property type="match status" value="1"/>
</dbReference>
<evidence type="ECO:0000256" key="8">
    <source>
        <dbReference type="ARBA" id="ARBA00045705"/>
    </source>
</evidence>
<keyword evidence="2" id="KW-0560">Oxidoreductase</keyword>
<comment type="catalytic activity">
    <reaction evidence="17">
        <text>prostaglandin A1 + NAD(+) = 15-oxo-prostaglandin A1 + NADH + H(+)</text>
        <dbReference type="Rhea" id="RHEA:41263"/>
        <dbReference type="ChEBI" id="CHEBI:15378"/>
        <dbReference type="ChEBI" id="CHEBI:57398"/>
        <dbReference type="ChEBI" id="CHEBI:57540"/>
        <dbReference type="ChEBI" id="CHEBI:57945"/>
        <dbReference type="ChEBI" id="CHEBI:85072"/>
    </reaction>
    <physiologicalReaction direction="left-to-right" evidence="17">
        <dbReference type="Rhea" id="RHEA:41264"/>
    </physiologicalReaction>
</comment>
<accession>A0ABD2WUZ9</accession>
<comment type="catalytic activity">
    <reaction evidence="21">
        <text>resolvin E1 + NAD(+) = 18-oxo-resolvin E1 + NADH + H(+)</text>
        <dbReference type="Rhea" id="RHEA:49244"/>
        <dbReference type="ChEBI" id="CHEBI:15378"/>
        <dbReference type="ChEBI" id="CHEBI:57540"/>
        <dbReference type="ChEBI" id="CHEBI:57945"/>
        <dbReference type="ChEBI" id="CHEBI:91000"/>
        <dbReference type="ChEBI" id="CHEBI:91001"/>
    </reaction>
    <physiologicalReaction direction="left-to-right" evidence="21">
        <dbReference type="Rhea" id="RHEA:49245"/>
    </physiologicalReaction>
</comment>
<evidence type="ECO:0000256" key="20">
    <source>
        <dbReference type="ARBA" id="ARBA00049151"/>
    </source>
</evidence>
<comment type="catalytic activity">
    <reaction evidence="16">
        <text>lipoxin A4 + NAD(+) = 15-oxo-(5S,6R)-dihydroxy-(7E,9E,11Z,13E)-eicosatetraenoate + NADH + H(+)</text>
        <dbReference type="Rhea" id="RHEA:41572"/>
        <dbReference type="ChEBI" id="CHEBI:15378"/>
        <dbReference type="ChEBI" id="CHEBI:57540"/>
        <dbReference type="ChEBI" id="CHEBI:57945"/>
        <dbReference type="ChEBI" id="CHEBI:67026"/>
        <dbReference type="ChEBI" id="CHEBI:78311"/>
    </reaction>
    <physiologicalReaction direction="left-to-right" evidence="16">
        <dbReference type="Rhea" id="RHEA:41573"/>
    </physiologicalReaction>
</comment>
<comment type="catalytic activity">
    <reaction evidence="9">
        <text>prostaglandin E1 + NAD(+) = 15-oxoprostaglandin E1 + NADH + H(+)</text>
        <dbReference type="Rhea" id="RHEA:16477"/>
        <dbReference type="ChEBI" id="CHEBI:15378"/>
        <dbReference type="ChEBI" id="CHEBI:57397"/>
        <dbReference type="ChEBI" id="CHEBI:57401"/>
        <dbReference type="ChEBI" id="CHEBI:57540"/>
        <dbReference type="ChEBI" id="CHEBI:57945"/>
    </reaction>
    <physiologicalReaction direction="left-to-right" evidence="9">
        <dbReference type="Rhea" id="RHEA:16478"/>
    </physiologicalReaction>
</comment>
<dbReference type="EMBL" id="JBJJXI010000069">
    <property type="protein sequence ID" value="KAL3396823.1"/>
    <property type="molecule type" value="Genomic_DNA"/>
</dbReference>
<reference evidence="23 24" key="1">
    <citation type="journal article" date="2024" name="bioRxiv">
        <title>A reference genome for Trichogramma kaykai: A tiny desert-dwelling parasitoid wasp with competing sex-ratio distorters.</title>
        <authorList>
            <person name="Culotta J."/>
            <person name="Lindsey A.R."/>
        </authorList>
    </citation>
    <scope>NUCLEOTIDE SEQUENCE [LARGE SCALE GENOMIC DNA]</scope>
    <source>
        <strain evidence="23 24">KSX58</strain>
    </source>
</reference>
<keyword evidence="24" id="KW-1185">Reference proteome</keyword>